<reference evidence="1" key="1">
    <citation type="submission" date="2022-09" db="EMBL/GenBank/DDBJ databases">
        <title>Intensive care unit water sources are persistently colonized with multi-drug resistant bacteria and are the site of extensive horizontal gene transfer of antibiotic resistance genes.</title>
        <authorList>
            <person name="Diorio-Toth L."/>
        </authorList>
    </citation>
    <scope>NUCLEOTIDE SEQUENCE</scope>
    <source>
        <strain evidence="1">GD03659</strain>
    </source>
</reference>
<gene>
    <name evidence="1" type="ORF">N5J77_00735</name>
</gene>
<dbReference type="RefSeq" id="WP_066764627.1">
    <property type="nucleotide sequence ID" value="NZ_JAOCKX010000001.1"/>
</dbReference>
<dbReference type="Proteomes" id="UP001162318">
    <property type="component" value="Unassembled WGS sequence"/>
</dbReference>
<accession>A0AA42WS86</accession>
<evidence type="ECO:0000313" key="2">
    <source>
        <dbReference type="Proteomes" id="UP001162318"/>
    </source>
</evidence>
<comment type="caution">
    <text evidence="1">The sequence shown here is derived from an EMBL/GenBank/DDBJ whole genome shotgun (WGS) entry which is preliminary data.</text>
</comment>
<dbReference type="EMBL" id="JAOCKX010000001">
    <property type="protein sequence ID" value="MDH2129633.1"/>
    <property type="molecule type" value="Genomic_DNA"/>
</dbReference>
<dbReference type="AlphaFoldDB" id="A0AA42WS86"/>
<name>A0AA42WS86_SPHYA</name>
<protein>
    <submittedName>
        <fullName evidence="1">Uncharacterized protein</fullName>
    </submittedName>
</protein>
<organism evidence="1 2">
    <name type="scientific">Sphingobium yanoikuyae</name>
    <name type="common">Sphingomonas yanoikuyae</name>
    <dbReference type="NCBI Taxonomy" id="13690"/>
    <lineage>
        <taxon>Bacteria</taxon>
        <taxon>Pseudomonadati</taxon>
        <taxon>Pseudomonadota</taxon>
        <taxon>Alphaproteobacteria</taxon>
        <taxon>Sphingomonadales</taxon>
        <taxon>Sphingomonadaceae</taxon>
        <taxon>Sphingobium</taxon>
    </lineage>
</organism>
<proteinExistence type="predicted"/>
<sequence>MSNSESLAVARLQRDVPGAEARIDDAIIALSTLMTSVVTARREIGVAAKTGQATIIRLAKAQMSLIDISNDVLRAHGELADIGKETAGLDLHECPSMAVAPPHLAAVA</sequence>
<evidence type="ECO:0000313" key="1">
    <source>
        <dbReference type="EMBL" id="MDH2129633.1"/>
    </source>
</evidence>